<dbReference type="EMBL" id="JBBWWQ010000011">
    <property type="protein sequence ID" value="KAK8935882.1"/>
    <property type="molecule type" value="Genomic_DNA"/>
</dbReference>
<organism evidence="2 3">
    <name type="scientific">Platanthera zijinensis</name>
    <dbReference type="NCBI Taxonomy" id="2320716"/>
    <lineage>
        <taxon>Eukaryota</taxon>
        <taxon>Viridiplantae</taxon>
        <taxon>Streptophyta</taxon>
        <taxon>Embryophyta</taxon>
        <taxon>Tracheophyta</taxon>
        <taxon>Spermatophyta</taxon>
        <taxon>Magnoliopsida</taxon>
        <taxon>Liliopsida</taxon>
        <taxon>Asparagales</taxon>
        <taxon>Orchidaceae</taxon>
        <taxon>Orchidoideae</taxon>
        <taxon>Orchideae</taxon>
        <taxon>Orchidinae</taxon>
        <taxon>Platanthera</taxon>
    </lineage>
</organism>
<evidence type="ECO:0000256" key="1">
    <source>
        <dbReference type="SAM" id="MobiDB-lite"/>
    </source>
</evidence>
<gene>
    <name evidence="2" type="ORF">KSP39_PZI014167</name>
</gene>
<dbReference type="PANTHER" id="PTHR33220:SF5">
    <property type="entry name" value="RRNA INTRON-ENCODED HOMING ENDONUCLEASE"/>
    <property type="match status" value="1"/>
</dbReference>
<proteinExistence type="predicted"/>
<evidence type="ECO:0000313" key="2">
    <source>
        <dbReference type="EMBL" id="KAK8935882.1"/>
    </source>
</evidence>
<dbReference type="AlphaFoldDB" id="A0AAP0G3U6"/>
<dbReference type="Proteomes" id="UP001418222">
    <property type="component" value="Unassembled WGS sequence"/>
</dbReference>
<name>A0AAP0G3U6_9ASPA</name>
<sequence>MCTKNTSQIVLSCGTEGAYGTVSPQDHAQPSTLHGRSPGNEHRGPSPSVQSLSVNSRQVVGLSEMDILDITSMKSAAKYDTWCELQNPVNHRVFERKLRLRPAGQGHVRMGVKH</sequence>
<dbReference type="PANTHER" id="PTHR33220">
    <property type="entry name" value="BNAA09G04420D PROTEIN"/>
    <property type="match status" value="1"/>
</dbReference>
<feature type="compositionally biased region" description="Polar residues" evidence="1">
    <location>
        <begin position="47"/>
        <end position="56"/>
    </location>
</feature>
<protein>
    <submittedName>
        <fullName evidence="2">Uncharacterized protein</fullName>
    </submittedName>
</protein>
<reference evidence="2 3" key="1">
    <citation type="journal article" date="2022" name="Nat. Plants">
        <title>Genomes of leafy and leafless Platanthera orchids illuminate the evolution of mycoheterotrophy.</title>
        <authorList>
            <person name="Li M.H."/>
            <person name="Liu K.W."/>
            <person name="Li Z."/>
            <person name="Lu H.C."/>
            <person name="Ye Q.L."/>
            <person name="Zhang D."/>
            <person name="Wang J.Y."/>
            <person name="Li Y.F."/>
            <person name="Zhong Z.M."/>
            <person name="Liu X."/>
            <person name="Yu X."/>
            <person name="Liu D.K."/>
            <person name="Tu X.D."/>
            <person name="Liu B."/>
            <person name="Hao Y."/>
            <person name="Liao X.Y."/>
            <person name="Jiang Y.T."/>
            <person name="Sun W.H."/>
            <person name="Chen J."/>
            <person name="Chen Y.Q."/>
            <person name="Ai Y."/>
            <person name="Zhai J.W."/>
            <person name="Wu S.S."/>
            <person name="Zhou Z."/>
            <person name="Hsiao Y.Y."/>
            <person name="Wu W.L."/>
            <person name="Chen Y.Y."/>
            <person name="Lin Y.F."/>
            <person name="Hsu J.L."/>
            <person name="Li C.Y."/>
            <person name="Wang Z.W."/>
            <person name="Zhao X."/>
            <person name="Zhong W.Y."/>
            <person name="Ma X.K."/>
            <person name="Ma L."/>
            <person name="Huang J."/>
            <person name="Chen G.Z."/>
            <person name="Huang M.Z."/>
            <person name="Huang L."/>
            <person name="Peng D.H."/>
            <person name="Luo Y.B."/>
            <person name="Zou S.Q."/>
            <person name="Chen S.P."/>
            <person name="Lan S."/>
            <person name="Tsai W.C."/>
            <person name="Van de Peer Y."/>
            <person name="Liu Z.J."/>
        </authorList>
    </citation>
    <scope>NUCLEOTIDE SEQUENCE [LARGE SCALE GENOMIC DNA]</scope>
    <source>
        <strain evidence="2">Lor287</strain>
    </source>
</reference>
<evidence type="ECO:0000313" key="3">
    <source>
        <dbReference type="Proteomes" id="UP001418222"/>
    </source>
</evidence>
<comment type="caution">
    <text evidence="2">The sequence shown here is derived from an EMBL/GenBank/DDBJ whole genome shotgun (WGS) entry which is preliminary data.</text>
</comment>
<feature type="region of interest" description="Disordered" evidence="1">
    <location>
        <begin position="19"/>
        <end position="56"/>
    </location>
</feature>
<keyword evidence="3" id="KW-1185">Reference proteome</keyword>
<feature type="compositionally biased region" description="Polar residues" evidence="1">
    <location>
        <begin position="22"/>
        <end position="34"/>
    </location>
</feature>
<accession>A0AAP0G3U6</accession>